<accession>A0ABW2Z3A1</accession>
<evidence type="ECO:0000256" key="1">
    <source>
        <dbReference type="SAM" id="Phobius"/>
    </source>
</evidence>
<keyword evidence="1" id="KW-1133">Transmembrane helix</keyword>
<evidence type="ECO:0000313" key="5">
    <source>
        <dbReference type="Proteomes" id="UP001597032"/>
    </source>
</evidence>
<evidence type="ECO:0000259" key="3">
    <source>
        <dbReference type="Pfam" id="PF16344"/>
    </source>
</evidence>
<dbReference type="PANTHER" id="PTHR30273:SF2">
    <property type="entry name" value="PROTEIN FECR"/>
    <property type="match status" value="1"/>
</dbReference>
<dbReference type="Pfam" id="PF16344">
    <property type="entry name" value="FecR_C"/>
    <property type="match status" value="1"/>
</dbReference>
<sequence>MSEDKRISQLIERFANNTCSEAEIEEIIHLIQSNKVSESHIDVERILKSLKRPEILDDDRAEKIYNKIIKSTNFNKVHKRTTKIFSKNTIEILAYAAVFVGIISLAILNNYFPFINSDPSLNSLISEENVTLELTNGEVEVINQNANLIANKEGEVIGEIKNNTLIYNAQVSKVDSLIEYNTINVPYGKKFELSLADGTRVKMNAGTSLKFPTNFSNGKSRVVYLQGEAFFNVSKDKDHPFIVKTENMDVEVLGTEFNVSAYDNDLQTAVFLVEGSVELTKEDKAVAPVLLVPGQLGSIYHDRKVISVEKGISNIYTSWMDGKLILRNVKFNELLKKLERRFNVSIENKNNQLGDEIFNANFGDESIEMVFKYLKEIQEINYEIEGDKIVIK</sequence>
<dbReference type="EMBL" id="JBHTIC010000005">
    <property type="protein sequence ID" value="MFD0761318.1"/>
    <property type="molecule type" value="Genomic_DNA"/>
</dbReference>
<comment type="caution">
    <text evidence="4">The sequence shown here is derived from an EMBL/GenBank/DDBJ whole genome shotgun (WGS) entry which is preliminary data.</text>
</comment>
<keyword evidence="1" id="KW-0812">Transmembrane</keyword>
<keyword evidence="5" id="KW-1185">Reference proteome</keyword>
<proteinExistence type="predicted"/>
<feature type="domain" description="Protein FecR C-terminal" evidence="3">
    <location>
        <begin position="323"/>
        <end position="391"/>
    </location>
</feature>
<evidence type="ECO:0000313" key="4">
    <source>
        <dbReference type="EMBL" id="MFD0761318.1"/>
    </source>
</evidence>
<feature type="domain" description="FecR protein" evidence="2">
    <location>
        <begin position="182"/>
        <end position="278"/>
    </location>
</feature>
<dbReference type="InterPro" id="IPR006860">
    <property type="entry name" value="FecR"/>
</dbReference>
<dbReference type="Proteomes" id="UP001597032">
    <property type="component" value="Unassembled WGS sequence"/>
</dbReference>
<feature type="transmembrane region" description="Helical" evidence="1">
    <location>
        <begin position="92"/>
        <end position="112"/>
    </location>
</feature>
<dbReference type="Gene3D" id="2.60.120.1440">
    <property type="match status" value="1"/>
</dbReference>
<keyword evidence="1" id="KW-0472">Membrane</keyword>
<dbReference type="RefSeq" id="WP_386781561.1">
    <property type="nucleotide sequence ID" value="NZ_JBHTIC010000005.1"/>
</dbReference>
<dbReference type="InterPro" id="IPR012373">
    <property type="entry name" value="Ferrdict_sens_TM"/>
</dbReference>
<gene>
    <name evidence="4" type="ORF">ACFQZW_04430</name>
</gene>
<dbReference type="Pfam" id="PF04773">
    <property type="entry name" value="FecR"/>
    <property type="match status" value="1"/>
</dbReference>
<organism evidence="4 5">
    <name type="scientific">Lutibacter aestuarii</name>
    <dbReference type="NCBI Taxonomy" id="861111"/>
    <lineage>
        <taxon>Bacteria</taxon>
        <taxon>Pseudomonadati</taxon>
        <taxon>Bacteroidota</taxon>
        <taxon>Flavobacteriia</taxon>
        <taxon>Flavobacteriales</taxon>
        <taxon>Flavobacteriaceae</taxon>
        <taxon>Lutibacter</taxon>
    </lineage>
</organism>
<dbReference type="PANTHER" id="PTHR30273">
    <property type="entry name" value="PERIPLASMIC SIGNAL SENSOR AND SIGMA FACTOR ACTIVATOR FECR-RELATED"/>
    <property type="match status" value="1"/>
</dbReference>
<evidence type="ECO:0000259" key="2">
    <source>
        <dbReference type="Pfam" id="PF04773"/>
    </source>
</evidence>
<protein>
    <submittedName>
        <fullName evidence="4">FecR family protein</fullName>
    </submittedName>
</protein>
<dbReference type="InterPro" id="IPR032508">
    <property type="entry name" value="FecR_C"/>
</dbReference>
<dbReference type="Gene3D" id="3.55.50.30">
    <property type="match status" value="1"/>
</dbReference>
<reference evidence="5" key="1">
    <citation type="journal article" date="2019" name="Int. J. Syst. Evol. Microbiol.">
        <title>The Global Catalogue of Microorganisms (GCM) 10K type strain sequencing project: providing services to taxonomists for standard genome sequencing and annotation.</title>
        <authorList>
            <consortium name="The Broad Institute Genomics Platform"/>
            <consortium name="The Broad Institute Genome Sequencing Center for Infectious Disease"/>
            <person name="Wu L."/>
            <person name="Ma J."/>
        </authorList>
    </citation>
    <scope>NUCLEOTIDE SEQUENCE [LARGE SCALE GENOMIC DNA]</scope>
    <source>
        <strain evidence="5">CCUG 60022</strain>
    </source>
</reference>
<name>A0ABW2Z3A1_9FLAO</name>